<dbReference type="PANTHER" id="PTHR46660:SF2">
    <property type="entry name" value="GLYCOSYLTRANSFERASE 1 DOMAIN-CONTAINING PROTEIN 1"/>
    <property type="match status" value="1"/>
</dbReference>
<protein>
    <submittedName>
        <fullName evidence="1">GL1D1 protein</fullName>
    </submittedName>
</protein>
<dbReference type="Proteomes" id="UP000535705">
    <property type="component" value="Unassembled WGS sequence"/>
</dbReference>
<keyword evidence="2" id="KW-1185">Reference proteome</keyword>
<sequence>RNHLHAAGHTCVLKDAFLYESPAEIANLTSTDKFDAALAIHLYKGGRLLQGSRIPFGIIFGGTDVNEDIKSKEKRQVMGAVLEEASISTVAFTVEMQELAAAVWPDARKKIHVQSQGIKTTPSETFDWYRFLQNAAIPTDTGSLHLFLLVCGLRRVKDPLYLVEVFSDWHRKDPSVHLGIIGPAV</sequence>
<dbReference type="OrthoDB" id="512920at2759"/>
<dbReference type="PANTHER" id="PTHR46660">
    <property type="match status" value="1"/>
</dbReference>
<evidence type="ECO:0000313" key="1">
    <source>
        <dbReference type="EMBL" id="NXR80343.1"/>
    </source>
</evidence>
<name>A0A7L2P715_PYCJO</name>
<feature type="non-terminal residue" evidence="1">
    <location>
        <position position="1"/>
    </location>
</feature>
<reference evidence="1 2" key="1">
    <citation type="submission" date="2019-09" db="EMBL/GenBank/DDBJ databases">
        <title>Bird 10,000 Genomes (B10K) Project - Family phase.</title>
        <authorList>
            <person name="Zhang G."/>
        </authorList>
    </citation>
    <scope>NUCLEOTIDE SEQUENCE [LARGE SCALE GENOMIC DNA]</scope>
    <source>
        <strain evidence="1">B10K-DU-002-42</strain>
        <tissue evidence="1">Muscle</tissue>
    </source>
</reference>
<dbReference type="InterPro" id="IPR052622">
    <property type="entry name" value="Glycosyltransferase_G1"/>
</dbReference>
<dbReference type="AlphaFoldDB" id="A0A7L2P715"/>
<organism evidence="1 2">
    <name type="scientific">Pycnonotus jocosus</name>
    <name type="common">Red-whiskered bulbul</name>
    <name type="synonym">Lanius jocosus</name>
    <dbReference type="NCBI Taxonomy" id="182897"/>
    <lineage>
        <taxon>Eukaryota</taxon>
        <taxon>Metazoa</taxon>
        <taxon>Chordata</taxon>
        <taxon>Craniata</taxon>
        <taxon>Vertebrata</taxon>
        <taxon>Euteleostomi</taxon>
        <taxon>Archelosauria</taxon>
        <taxon>Archosauria</taxon>
        <taxon>Dinosauria</taxon>
        <taxon>Saurischia</taxon>
        <taxon>Theropoda</taxon>
        <taxon>Coelurosauria</taxon>
        <taxon>Aves</taxon>
        <taxon>Neognathae</taxon>
        <taxon>Neoaves</taxon>
        <taxon>Telluraves</taxon>
        <taxon>Australaves</taxon>
        <taxon>Passeriformes</taxon>
        <taxon>Sylvioidea</taxon>
        <taxon>Pycnonotidae</taxon>
        <taxon>Pycnonotus</taxon>
    </lineage>
</organism>
<feature type="non-terminal residue" evidence="1">
    <location>
        <position position="185"/>
    </location>
</feature>
<dbReference type="EMBL" id="VWYP01024510">
    <property type="protein sequence ID" value="NXR80343.1"/>
    <property type="molecule type" value="Genomic_DNA"/>
</dbReference>
<gene>
    <name evidence="1" type="primary">Glt1d1</name>
    <name evidence="1" type="ORF">PYCJOC_R10019</name>
</gene>
<dbReference type="SUPFAM" id="SSF53756">
    <property type="entry name" value="UDP-Glycosyltransferase/glycogen phosphorylase"/>
    <property type="match status" value="1"/>
</dbReference>
<evidence type="ECO:0000313" key="2">
    <source>
        <dbReference type="Proteomes" id="UP000535705"/>
    </source>
</evidence>
<accession>A0A7L2P715</accession>
<comment type="caution">
    <text evidence="1">The sequence shown here is derived from an EMBL/GenBank/DDBJ whole genome shotgun (WGS) entry which is preliminary data.</text>
</comment>
<proteinExistence type="predicted"/>